<accession>A0A8J9YMY3</accession>
<dbReference type="Pfam" id="PF15497">
    <property type="entry name" value="SNAPC5"/>
    <property type="match status" value="1"/>
</dbReference>
<dbReference type="InterPro" id="IPR029138">
    <property type="entry name" value="SNAPC5"/>
</dbReference>
<evidence type="ECO:0000313" key="1">
    <source>
        <dbReference type="EMBL" id="CAH0731296.1"/>
    </source>
</evidence>
<sequence length="153" mass="17569">MAHRNVYQKLGFRISEEVQLLAEEKWIVEALAQIKNQRNCLQIERLHLESLKSKLKTSQSKNVPETNLNIQEDSVASTSAVNIMQTVSTGKANDKEMKINEEFCNEEELNLMVSTPAFMKSNNNDDFNMEEDEEESDDDMFIDMNMLMNGTAK</sequence>
<dbReference type="EMBL" id="OV170229">
    <property type="protein sequence ID" value="CAH0731296.1"/>
    <property type="molecule type" value="Genomic_DNA"/>
</dbReference>
<dbReference type="GO" id="GO:0006366">
    <property type="term" value="P:transcription by RNA polymerase II"/>
    <property type="evidence" value="ECO:0007669"/>
    <property type="project" value="InterPro"/>
</dbReference>
<keyword evidence="2" id="KW-1185">Reference proteome</keyword>
<feature type="non-terminal residue" evidence="1">
    <location>
        <position position="153"/>
    </location>
</feature>
<dbReference type="GO" id="GO:0006384">
    <property type="term" value="P:transcription initiation at RNA polymerase III promoter"/>
    <property type="evidence" value="ECO:0007669"/>
    <property type="project" value="InterPro"/>
</dbReference>
<evidence type="ECO:0000313" key="2">
    <source>
        <dbReference type="Proteomes" id="UP000838878"/>
    </source>
</evidence>
<name>A0A8J9YMY3_9NEOP</name>
<dbReference type="GO" id="GO:0005634">
    <property type="term" value="C:nucleus"/>
    <property type="evidence" value="ECO:0007669"/>
    <property type="project" value="InterPro"/>
</dbReference>
<reference evidence="1" key="1">
    <citation type="submission" date="2021-12" db="EMBL/GenBank/DDBJ databases">
        <authorList>
            <person name="Martin H S."/>
        </authorList>
    </citation>
    <scope>NUCLEOTIDE SEQUENCE</scope>
</reference>
<dbReference type="AlphaFoldDB" id="A0A8J9YMY3"/>
<dbReference type="Proteomes" id="UP000838878">
    <property type="component" value="Chromosome 9"/>
</dbReference>
<proteinExistence type="predicted"/>
<gene>
    <name evidence="1" type="ORF">BINO364_LOCUS16185</name>
</gene>
<protein>
    <submittedName>
        <fullName evidence="1">Uncharacterized protein</fullName>
    </submittedName>
</protein>
<dbReference type="OrthoDB" id="8115220at2759"/>
<organism evidence="1 2">
    <name type="scientific">Brenthis ino</name>
    <name type="common">lesser marbled fritillary</name>
    <dbReference type="NCBI Taxonomy" id="405034"/>
    <lineage>
        <taxon>Eukaryota</taxon>
        <taxon>Metazoa</taxon>
        <taxon>Ecdysozoa</taxon>
        <taxon>Arthropoda</taxon>
        <taxon>Hexapoda</taxon>
        <taxon>Insecta</taxon>
        <taxon>Pterygota</taxon>
        <taxon>Neoptera</taxon>
        <taxon>Endopterygota</taxon>
        <taxon>Lepidoptera</taxon>
        <taxon>Glossata</taxon>
        <taxon>Ditrysia</taxon>
        <taxon>Papilionoidea</taxon>
        <taxon>Nymphalidae</taxon>
        <taxon>Heliconiinae</taxon>
        <taxon>Argynnini</taxon>
        <taxon>Brenthis</taxon>
    </lineage>
</organism>